<evidence type="ECO:0000313" key="1">
    <source>
        <dbReference type="EMBL" id="MFB9464959.1"/>
    </source>
</evidence>
<name>A0ABV5N3X3_9ACTN</name>
<accession>A0ABV5N3X3</accession>
<reference evidence="1 2" key="1">
    <citation type="submission" date="2024-09" db="EMBL/GenBank/DDBJ databases">
        <authorList>
            <person name="Sun Q."/>
            <person name="Mori K."/>
        </authorList>
    </citation>
    <scope>NUCLEOTIDE SEQUENCE [LARGE SCALE GENOMIC DNA]</scope>
    <source>
        <strain evidence="1 2">JCM 6917</strain>
    </source>
</reference>
<dbReference type="Proteomes" id="UP001589709">
    <property type="component" value="Unassembled WGS sequence"/>
</dbReference>
<gene>
    <name evidence="1" type="ORF">ACFF45_20145</name>
</gene>
<sequence length="151" mass="16461">MRNVFPLLDLGLTRADCMRLLRARGFGSTPKSSCLGCPYHGNAQWRALRDGSPEEWRDVVEFDAAIRAGNARANADGKRLLGQAFLHRSRVPLDQAPIDHVTAREWAQRQAGLDEATADVELALEQGAAEDCSPWSCRSGAPVADDFDVAA</sequence>
<keyword evidence="2" id="KW-1185">Reference proteome</keyword>
<dbReference type="EMBL" id="JBHMCY010000037">
    <property type="protein sequence ID" value="MFB9464959.1"/>
    <property type="molecule type" value="Genomic_DNA"/>
</dbReference>
<protein>
    <submittedName>
        <fullName evidence="1">Uncharacterized protein</fullName>
    </submittedName>
</protein>
<proteinExistence type="predicted"/>
<comment type="caution">
    <text evidence="1">The sequence shown here is derived from an EMBL/GenBank/DDBJ whole genome shotgun (WGS) entry which is preliminary data.</text>
</comment>
<dbReference type="RefSeq" id="WP_381347791.1">
    <property type="nucleotide sequence ID" value="NZ_JBHMCY010000037.1"/>
</dbReference>
<organism evidence="1 2">
    <name type="scientific">Streptomyces cinereospinus</name>
    <dbReference type="NCBI Taxonomy" id="285561"/>
    <lineage>
        <taxon>Bacteria</taxon>
        <taxon>Bacillati</taxon>
        <taxon>Actinomycetota</taxon>
        <taxon>Actinomycetes</taxon>
        <taxon>Kitasatosporales</taxon>
        <taxon>Streptomycetaceae</taxon>
        <taxon>Streptomyces</taxon>
    </lineage>
</organism>
<evidence type="ECO:0000313" key="2">
    <source>
        <dbReference type="Proteomes" id="UP001589709"/>
    </source>
</evidence>